<evidence type="ECO:0000256" key="1">
    <source>
        <dbReference type="SAM" id="SignalP"/>
    </source>
</evidence>
<comment type="caution">
    <text evidence="2">The sequence shown here is derived from an EMBL/GenBank/DDBJ whole genome shotgun (WGS) entry which is preliminary data.</text>
</comment>
<sequence length="291" mass="32150">MVKVIVCALLASCSFLAFGAVPETQLHINESNFKRYINHEKVALDEKITIRVDESILAGQSASVEVQWAGCKAQGGSSGFDMQIIGLRDLPEVHDSYQMKPGEAQFQTTAWITITRKKSEEMISKRQVYECSLLGTEYYPVSVKDKLIAKLIVTIEVPRPSCSITVPATINVPPVSRKNPQTRVALPVQLECEKADQFQFIPDVSLTLTSDAHDVHGRLLEDDNLTLQMLYGSDVPDQEGNEWLANGEQKYPVGKINGESKTVTPVIKATIKEGAVPEVRKVNATLTMNFS</sequence>
<organism evidence="2 3">
    <name type="scientific">Winslowiella arboricola</name>
    <dbReference type="NCBI Taxonomy" id="2978220"/>
    <lineage>
        <taxon>Bacteria</taxon>
        <taxon>Pseudomonadati</taxon>
        <taxon>Pseudomonadota</taxon>
        <taxon>Gammaproteobacteria</taxon>
        <taxon>Enterobacterales</taxon>
        <taxon>Erwiniaceae</taxon>
        <taxon>Winslowiella</taxon>
    </lineage>
</organism>
<protein>
    <recommendedName>
        <fullName evidence="4">Fimbrial protein</fullName>
    </recommendedName>
</protein>
<dbReference type="EMBL" id="JAODIM010000042">
    <property type="protein sequence ID" value="MCU5778921.1"/>
    <property type="molecule type" value="Genomic_DNA"/>
</dbReference>
<name>A0A9J6PKT2_9GAMM</name>
<keyword evidence="1" id="KW-0732">Signal</keyword>
<feature type="signal peptide" evidence="1">
    <location>
        <begin position="1"/>
        <end position="19"/>
    </location>
</feature>
<gene>
    <name evidence="2" type="ORF">N5923_15620</name>
</gene>
<dbReference type="RefSeq" id="WP_267143655.1">
    <property type="nucleotide sequence ID" value="NZ_JAODIL010000078.1"/>
</dbReference>
<evidence type="ECO:0000313" key="3">
    <source>
        <dbReference type="Proteomes" id="UP001064262"/>
    </source>
</evidence>
<evidence type="ECO:0000313" key="2">
    <source>
        <dbReference type="EMBL" id="MCU5778921.1"/>
    </source>
</evidence>
<evidence type="ECO:0008006" key="4">
    <source>
        <dbReference type="Google" id="ProtNLM"/>
    </source>
</evidence>
<accession>A0A9J6PKT2</accession>
<dbReference type="Proteomes" id="UP001064262">
    <property type="component" value="Unassembled WGS sequence"/>
</dbReference>
<reference evidence="2" key="1">
    <citation type="submission" date="2022-09" db="EMBL/GenBank/DDBJ databases">
        <title>Winslowiella arboricola sp. nov., isolated from bleeding cankers on broadleaf hosts.</title>
        <authorList>
            <person name="Brady C."/>
            <person name="Kaur S."/>
            <person name="Crampton B."/>
            <person name="Maddock D."/>
            <person name="Arnold D."/>
            <person name="Denman S."/>
        </authorList>
    </citation>
    <scope>NUCLEOTIDE SEQUENCE</scope>
    <source>
        <strain evidence="2">BAC 15a-03b</strain>
    </source>
</reference>
<dbReference type="AlphaFoldDB" id="A0A9J6PKT2"/>
<feature type="chain" id="PRO_5039907474" description="Fimbrial protein" evidence="1">
    <location>
        <begin position="20"/>
        <end position="291"/>
    </location>
</feature>
<keyword evidence="3" id="KW-1185">Reference proteome</keyword>
<proteinExistence type="predicted"/>